<dbReference type="GO" id="GO:0046910">
    <property type="term" value="F:pectinesterase inhibitor activity"/>
    <property type="evidence" value="ECO:0007669"/>
    <property type="project" value="UniProtKB-ARBA"/>
</dbReference>
<dbReference type="SUPFAM" id="SSF101148">
    <property type="entry name" value="Plant invertase/pectin methylesterase inhibitor"/>
    <property type="match status" value="1"/>
</dbReference>
<gene>
    <name evidence="5" type="ORF">CDL15_Pgr021849</name>
</gene>
<keyword evidence="1 3" id="KW-0732">Signal</keyword>
<feature type="domain" description="Pectinesterase inhibitor" evidence="4">
    <location>
        <begin position="36"/>
        <end position="193"/>
    </location>
</feature>
<dbReference type="EMBL" id="MTKT01003240">
    <property type="protein sequence ID" value="OWM75684.1"/>
    <property type="molecule type" value="Genomic_DNA"/>
</dbReference>
<dbReference type="NCBIfam" id="TIGR01614">
    <property type="entry name" value="PME_inhib"/>
    <property type="match status" value="1"/>
</dbReference>
<dbReference type="PANTHER" id="PTHR31080:SF117">
    <property type="entry name" value="PLANT INVERTASE_PECTIN METHYLESTERASE INHIBITOR SUPERFAMILY PROTEIN"/>
    <property type="match status" value="1"/>
</dbReference>
<proteinExistence type="inferred from homology"/>
<dbReference type="CDD" id="cd15798">
    <property type="entry name" value="PMEI-like_3"/>
    <property type="match status" value="1"/>
</dbReference>
<sequence>MEGPSTSRNSLAAALVFLLALFSYSTTLVVRAETRFNTEFIRTSCSKTTYPRLCFSSLSRHASLIQTSPKLLAGAALNVTLDATRSTSGMMLKLSRTLGMTARQIGAMKDCVEELADSVEELRRSIAEMSRLRRTSDFGLVMNDIETWVSAALTDETTCSDGFAGKAMNSKVKNAVRGQILTVAHLTSNALALINRFAALNG</sequence>
<organism evidence="5 6">
    <name type="scientific">Punica granatum</name>
    <name type="common">Pomegranate</name>
    <dbReference type="NCBI Taxonomy" id="22663"/>
    <lineage>
        <taxon>Eukaryota</taxon>
        <taxon>Viridiplantae</taxon>
        <taxon>Streptophyta</taxon>
        <taxon>Embryophyta</taxon>
        <taxon>Tracheophyta</taxon>
        <taxon>Spermatophyta</taxon>
        <taxon>Magnoliopsida</taxon>
        <taxon>eudicotyledons</taxon>
        <taxon>Gunneridae</taxon>
        <taxon>Pentapetalae</taxon>
        <taxon>rosids</taxon>
        <taxon>malvids</taxon>
        <taxon>Myrtales</taxon>
        <taxon>Lythraceae</taxon>
        <taxon>Punica</taxon>
    </lineage>
</organism>
<dbReference type="Pfam" id="PF04043">
    <property type="entry name" value="PMEI"/>
    <property type="match status" value="1"/>
</dbReference>
<comment type="caution">
    <text evidence="5">The sequence shown here is derived from an EMBL/GenBank/DDBJ whole genome shotgun (WGS) entry which is preliminary data.</text>
</comment>
<dbReference type="InterPro" id="IPR051955">
    <property type="entry name" value="PME_Inhibitor"/>
</dbReference>
<dbReference type="Gene3D" id="1.20.140.40">
    <property type="entry name" value="Invertase/pectin methylesterase inhibitor family protein"/>
    <property type="match status" value="1"/>
</dbReference>
<evidence type="ECO:0000259" key="4">
    <source>
        <dbReference type="SMART" id="SM00856"/>
    </source>
</evidence>
<accession>A0A218WS49</accession>
<feature type="chain" id="PRO_5012013279" description="Pectinesterase inhibitor domain-containing protein" evidence="3">
    <location>
        <begin position="28"/>
        <end position="202"/>
    </location>
</feature>
<comment type="similarity">
    <text evidence="2">Belongs to the PMEI family.</text>
</comment>
<protein>
    <recommendedName>
        <fullName evidence="4">Pectinesterase inhibitor domain-containing protein</fullName>
    </recommendedName>
</protein>
<feature type="signal peptide" evidence="3">
    <location>
        <begin position="1"/>
        <end position="27"/>
    </location>
</feature>
<dbReference type="PANTHER" id="PTHR31080">
    <property type="entry name" value="PECTINESTERASE INHIBITOR-LIKE"/>
    <property type="match status" value="1"/>
</dbReference>
<evidence type="ECO:0000256" key="1">
    <source>
        <dbReference type="ARBA" id="ARBA00022729"/>
    </source>
</evidence>
<reference evidence="6" key="1">
    <citation type="journal article" date="2017" name="Plant J.">
        <title>The pomegranate (Punica granatum L.) genome and the genomics of punicalagin biosynthesis.</title>
        <authorList>
            <person name="Qin G."/>
            <person name="Xu C."/>
            <person name="Ming R."/>
            <person name="Tang H."/>
            <person name="Guyot R."/>
            <person name="Kramer E.M."/>
            <person name="Hu Y."/>
            <person name="Yi X."/>
            <person name="Qi Y."/>
            <person name="Xu X."/>
            <person name="Gao Z."/>
            <person name="Pan H."/>
            <person name="Jian J."/>
            <person name="Tian Y."/>
            <person name="Yue Z."/>
            <person name="Xu Y."/>
        </authorList>
    </citation>
    <scope>NUCLEOTIDE SEQUENCE [LARGE SCALE GENOMIC DNA]</scope>
    <source>
        <strain evidence="6">cv. Dabenzi</strain>
    </source>
</reference>
<dbReference type="AlphaFoldDB" id="A0A218WS49"/>
<dbReference type="SMART" id="SM00856">
    <property type="entry name" value="PMEI"/>
    <property type="match status" value="1"/>
</dbReference>
<evidence type="ECO:0000313" key="6">
    <source>
        <dbReference type="Proteomes" id="UP000197138"/>
    </source>
</evidence>
<name>A0A218WS49_PUNGR</name>
<dbReference type="Proteomes" id="UP000197138">
    <property type="component" value="Unassembled WGS sequence"/>
</dbReference>
<evidence type="ECO:0000313" key="5">
    <source>
        <dbReference type="EMBL" id="OWM75684.1"/>
    </source>
</evidence>
<dbReference type="InterPro" id="IPR006501">
    <property type="entry name" value="Pectinesterase_inhib_dom"/>
</dbReference>
<dbReference type="InterPro" id="IPR035513">
    <property type="entry name" value="Invertase/methylesterase_inhib"/>
</dbReference>
<dbReference type="FunFam" id="1.20.140.40:FF:000005">
    <property type="entry name" value="Pectin methylesterase inhibitor 1"/>
    <property type="match status" value="1"/>
</dbReference>
<evidence type="ECO:0000256" key="3">
    <source>
        <dbReference type="SAM" id="SignalP"/>
    </source>
</evidence>
<evidence type="ECO:0000256" key="2">
    <source>
        <dbReference type="ARBA" id="ARBA00038471"/>
    </source>
</evidence>